<feature type="compositionally biased region" description="Basic and acidic residues" evidence="1">
    <location>
        <begin position="13"/>
        <end position="51"/>
    </location>
</feature>
<sequence length="210" mass="22726">MPAPKGKKPATPGKKEEKPEAKKPQEKKADAPAKAKKEGAPKPAPKKKDPATKPAAGADAGKGKDKGKKRKLNETTQGKAKQGAAGTDSKKKKVEKKVQGKAGAAAKKTVGKKPVRKQLARKSKTLKRGVRHWKPKFTGKQEVVVYEGRRYFLLPSGKLKAMLDIKLETNDKAVKVEGGAFIRKTDVKALEEFKESIKSSPASLVGWFPL</sequence>
<gene>
    <name evidence="2" type="ORF">GWK47_025119</name>
</gene>
<feature type="region of interest" description="Disordered" evidence="1">
    <location>
        <begin position="1"/>
        <end position="128"/>
    </location>
</feature>
<dbReference type="AlphaFoldDB" id="A0A8J4XMW3"/>
<dbReference type="OrthoDB" id="10514213at2759"/>
<evidence type="ECO:0000313" key="2">
    <source>
        <dbReference type="EMBL" id="KAG0702381.1"/>
    </source>
</evidence>
<dbReference type="EMBL" id="JACEEZ010025287">
    <property type="protein sequence ID" value="KAG0702381.1"/>
    <property type="molecule type" value="Genomic_DNA"/>
</dbReference>
<feature type="compositionally biased region" description="Basic residues" evidence="1">
    <location>
        <begin position="109"/>
        <end position="128"/>
    </location>
</feature>
<evidence type="ECO:0000256" key="1">
    <source>
        <dbReference type="SAM" id="MobiDB-lite"/>
    </source>
</evidence>
<protein>
    <submittedName>
        <fullName evidence="2">Uncharacterized protein</fullName>
    </submittedName>
</protein>
<proteinExistence type="predicted"/>
<evidence type="ECO:0000313" key="3">
    <source>
        <dbReference type="Proteomes" id="UP000770661"/>
    </source>
</evidence>
<keyword evidence="3" id="KW-1185">Reference proteome</keyword>
<reference evidence="2" key="1">
    <citation type="submission" date="2020-07" db="EMBL/GenBank/DDBJ databases">
        <title>The High-quality genome of the commercially important snow crab, Chionoecetes opilio.</title>
        <authorList>
            <person name="Jeong J.-H."/>
            <person name="Ryu S."/>
        </authorList>
    </citation>
    <scope>NUCLEOTIDE SEQUENCE</scope>
    <source>
        <strain evidence="2">MADBK_172401_WGS</strain>
        <tissue evidence="2">Digestive gland</tissue>
    </source>
</reference>
<name>A0A8J4XMW3_CHIOP</name>
<organism evidence="2 3">
    <name type="scientific">Chionoecetes opilio</name>
    <name type="common">Atlantic snow crab</name>
    <name type="synonym">Cancer opilio</name>
    <dbReference type="NCBI Taxonomy" id="41210"/>
    <lineage>
        <taxon>Eukaryota</taxon>
        <taxon>Metazoa</taxon>
        <taxon>Ecdysozoa</taxon>
        <taxon>Arthropoda</taxon>
        <taxon>Crustacea</taxon>
        <taxon>Multicrustacea</taxon>
        <taxon>Malacostraca</taxon>
        <taxon>Eumalacostraca</taxon>
        <taxon>Eucarida</taxon>
        <taxon>Decapoda</taxon>
        <taxon>Pleocyemata</taxon>
        <taxon>Brachyura</taxon>
        <taxon>Eubrachyura</taxon>
        <taxon>Majoidea</taxon>
        <taxon>Majidae</taxon>
        <taxon>Chionoecetes</taxon>
    </lineage>
</organism>
<accession>A0A8J4XMW3</accession>
<comment type="caution">
    <text evidence="2">The sequence shown here is derived from an EMBL/GenBank/DDBJ whole genome shotgun (WGS) entry which is preliminary data.</text>
</comment>
<dbReference type="Proteomes" id="UP000770661">
    <property type="component" value="Unassembled WGS sequence"/>
</dbReference>